<evidence type="ECO:0000256" key="1">
    <source>
        <dbReference type="ARBA" id="ARBA00004141"/>
    </source>
</evidence>
<dbReference type="Proteomes" id="UP000694923">
    <property type="component" value="Unplaced"/>
</dbReference>
<evidence type="ECO:0000256" key="5">
    <source>
        <dbReference type="ARBA" id="ARBA00023136"/>
    </source>
</evidence>
<dbReference type="InterPro" id="IPR038377">
    <property type="entry name" value="Na/Glc_symporter_sf"/>
</dbReference>
<dbReference type="InterPro" id="IPR001734">
    <property type="entry name" value="Na/solute_symporter"/>
</dbReference>
<dbReference type="PANTHER" id="PTHR11819">
    <property type="entry name" value="SOLUTE CARRIER FAMILY 5"/>
    <property type="match status" value="1"/>
</dbReference>
<feature type="transmembrane region" description="Helical" evidence="7">
    <location>
        <begin position="81"/>
        <end position="105"/>
    </location>
</feature>
<evidence type="ECO:0000313" key="8">
    <source>
        <dbReference type="Proteomes" id="UP000694923"/>
    </source>
</evidence>
<gene>
    <name evidence="9" type="primary">LOC103608314</name>
</gene>
<proteinExistence type="inferred from homology"/>
<organism evidence="8 9">
    <name type="scientific">Galeopterus variegatus</name>
    <name type="common">Malayan flying lemur</name>
    <name type="synonym">Cynocephalus variegatus</name>
    <dbReference type="NCBI Taxonomy" id="482537"/>
    <lineage>
        <taxon>Eukaryota</taxon>
        <taxon>Metazoa</taxon>
        <taxon>Chordata</taxon>
        <taxon>Craniata</taxon>
        <taxon>Vertebrata</taxon>
        <taxon>Euteleostomi</taxon>
        <taxon>Mammalia</taxon>
        <taxon>Eutheria</taxon>
        <taxon>Euarchontoglires</taxon>
        <taxon>Dermoptera</taxon>
        <taxon>Cynocephalidae</taxon>
        <taxon>Galeopterus</taxon>
    </lineage>
</organism>
<accession>A0ABM0SDP0</accession>
<feature type="transmembrane region" description="Helical" evidence="7">
    <location>
        <begin position="39"/>
        <end position="60"/>
    </location>
</feature>
<reference evidence="9" key="1">
    <citation type="submission" date="2025-08" db="UniProtKB">
        <authorList>
            <consortium name="RefSeq"/>
        </authorList>
    </citation>
    <scope>IDENTIFICATION</scope>
</reference>
<dbReference type="PANTHER" id="PTHR11819:SF110">
    <property type="entry name" value="GENE 5134-RELATED"/>
    <property type="match status" value="1"/>
</dbReference>
<feature type="transmembrane region" description="Helical" evidence="7">
    <location>
        <begin position="139"/>
        <end position="157"/>
    </location>
</feature>
<evidence type="ECO:0000256" key="4">
    <source>
        <dbReference type="ARBA" id="ARBA00022989"/>
    </source>
</evidence>
<dbReference type="GeneID" id="103608314"/>
<name>A0ABM0SDP0_GALVR</name>
<evidence type="ECO:0000256" key="6">
    <source>
        <dbReference type="RuleBase" id="RU362091"/>
    </source>
</evidence>
<sequence length="237" mass="26479">MWKIGASLFATNIGSGHLIGLAGIGASSGIAIGAFEWNAIFLICSLGWIFVPIYINAGVVTVPEYLRKRFGSYRVELLFSVLYLFLYIFSRMLLEICYGVMFLRIVWRMDVYQASLILLTVAGIYTITGGLAAVVYTDILHAGFILLGSILLMGYAFNKVGEYQGLLHKYFNAIPSVISEGNWTAKPDCYLPRPDSFHIFRDPITGDIPWPGLVFGLSILSLYYWCTNQVIRDIVTE</sequence>
<dbReference type="NCBIfam" id="TIGR00813">
    <property type="entry name" value="sss"/>
    <property type="match status" value="1"/>
</dbReference>
<keyword evidence="8" id="KW-1185">Reference proteome</keyword>
<evidence type="ECO:0000256" key="2">
    <source>
        <dbReference type="ARBA" id="ARBA00006434"/>
    </source>
</evidence>
<evidence type="ECO:0000256" key="7">
    <source>
        <dbReference type="SAM" id="Phobius"/>
    </source>
</evidence>
<comment type="subcellular location">
    <subcellularLocation>
        <location evidence="1">Membrane</location>
        <topology evidence="1">Multi-pass membrane protein</topology>
    </subcellularLocation>
</comment>
<dbReference type="Gene3D" id="1.20.1730.10">
    <property type="entry name" value="Sodium/glucose cotransporter"/>
    <property type="match status" value="1"/>
</dbReference>
<keyword evidence="4 7" id="KW-1133">Transmembrane helix</keyword>
<evidence type="ECO:0000256" key="3">
    <source>
        <dbReference type="ARBA" id="ARBA00022692"/>
    </source>
</evidence>
<feature type="transmembrane region" description="Helical" evidence="7">
    <location>
        <begin position="111"/>
        <end position="132"/>
    </location>
</feature>
<feature type="transmembrane region" description="Helical" evidence="7">
    <location>
        <begin position="208"/>
        <end position="226"/>
    </location>
</feature>
<keyword evidence="5 7" id="KW-0472">Membrane</keyword>
<evidence type="ECO:0000313" key="9">
    <source>
        <dbReference type="RefSeq" id="XP_008590981.1"/>
    </source>
</evidence>
<dbReference type="RefSeq" id="XP_008590981.1">
    <property type="nucleotide sequence ID" value="XM_008592759.1"/>
</dbReference>
<protein>
    <submittedName>
        <fullName evidence="9">Sodium/glucose cotransporter 1-like</fullName>
    </submittedName>
</protein>
<dbReference type="PROSITE" id="PS50283">
    <property type="entry name" value="NA_SOLUT_SYMP_3"/>
    <property type="match status" value="1"/>
</dbReference>
<comment type="similarity">
    <text evidence="2 6">Belongs to the sodium:solute symporter (SSF) (TC 2.A.21) family.</text>
</comment>
<keyword evidence="3 7" id="KW-0812">Transmembrane</keyword>
<dbReference type="Pfam" id="PF00474">
    <property type="entry name" value="SSF"/>
    <property type="match status" value="1"/>
</dbReference>
<feature type="non-terminal residue" evidence="9">
    <location>
        <position position="237"/>
    </location>
</feature>